<sequence length="454" mass="50098">MDVKSAFLNAFLNEEVYVAQPKSFVDSSNPDHVYNYIKSCMDLSKPLELESYCISSLNPKDVAGEKVDKSLYRSIIGSLLYLMASRLDIAFVVGVCVVIKLILGWLVGYCVMLTRLAQEEYIEAGSSCIQLLWMKHMLSEYGITQESMVLDCDNMSTINISKNPVQHSRTKHIDIHHYFIRELVETKVISLEHVCNPVQLADILTKPLDASIFRAYGLGLEFSLHDDIGLSNVWSTFGIHMSFAGFDAVKCDDVPIGSPFASPHKTFFTALSLSFCCCLIQVYSSPPHFDLIVSLKTTVFDAPRAPSNDLPSTTAPNVDSSTSSCSMSAPVTTLSRVPLDDSFGLLSSTVLTTIAFTDASIDLVSYRSMFGFGGLFVDPHNVSLTSSPPFVAFQPAFSSIQPSYIPKVTRRPSKAERRKLSPNVPSVSIDDISFHSKFSVQNGSMLFNDELLMS</sequence>
<proteinExistence type="predicted"/>
<evidence type="ECO:0000256" key="1">
    <source>
        <dbReference type="SAM" id="Phobius"/>
    </source>
</evidence>
<evidence type="ECO:0000313" key="3">
    <source>
        <dbReference type="Proteomes" id="UP000321393"/>
    </source>
</evidence>
<dbReference type="PANTHER" id="PTHR11439">
    <property type="entry name" value="GAG-POL-RELATED RETROTRANSPOSON"/>
    <property type="match status" value="1"/>
</dbReference>
<keyword evidence="1" id="KW-0812">Transmembrane</keyword>
<reference evidence="2 3" key="1">
    <citation type="submission" date="2019-08" db="EMBL/GenBank/DDBJ databases">
        <title>Draft genome sequences of two oriental melons (Cucumis melo L. var makuwa).</title>
        <authorList>
            <person name="Kwon S.-Y."/>
        </authorList>
    </citation>
    <scope>NUCLEOTIDE SEQUENCE [LARGE SCALE GENOMIC DNA]</scope>
    <source>
        <strain evidence="3">cv. SW 3</strain>
        <tissue evidence="2">Leaf</tissue>
    </source>
</reference>
<name>A0A5A7UL35_CUCMM</name>
<dbReference type="EMBL" id="SSTE01008633">
    <property type="protein sequence ID" value="KAA0055006.1"/>
    <property type="molecule type" value="Genomic_DNA"/>
</dbReference>
<keyword evidence="1" id="KW-0472">Membrane</keyword>
<organism evidence="2 3">
    <name type="scientific">Cucumis melo var. makuwa</name>
    <name type="common">Oriental melon</name>
    <dbReference type="NCBI Taxonomy" id="1194695"/>
    <lineage>
        <taxon>Eukaryota</taxon>
        <taxon>Viridiplantae</taxon>
        <taxon>Streptophyta</taxon>
        <taxon>Embryophyta</taxon>
        <taxon>Tracheophyta</taxon>
        <taxon>Spermatophyta</taxon>
        <taxon>Magnoliopsida</taxon>
        <taxon>eudicotyledons</taxon>
        <taxon>Gunneridae</taxon>
        <taxon>Pentapetalae</taxon>
        <taxon>rosids</taxon>
        <taxon>fabids</taxon>
        <taxon>Cucurbitales</taxon>
        <taxon>Cucurbitaceae</taxon>
        <taxon>Benincaseae</taxon>
        <taxon>Cucumis</taxon>
    </lineage>
</organism>
<accession>A0A5A7UL35</accession>
<dbReference type="Proteomes" id="UP000321393">
    <property type="component" value="Unassembled WGS sequence"/>
</dbReference>
<dbReference type="CDD" id="cd09272">
    <property type="entry name" value="RNase_HI_RT_Ty1"/>
    <property type="match status" value="1"/>
</dbReference>
<protein>
    <submittedName>
        <fullName evidence="2">Gag-pol polyprotein</fullName>
    </submittedName>
</protein>
<gene>
    <name evidence="2" type="ORF">E6C27_scaffold43052G001580</name>
</gene>
<feature type="transmembrane region" description="Helical" evidence="1">
    <location>
        <begin position="89"/>
        <end position="112"/>
    </location>
</feature>
<dbReference type="PANTHER" id="PTHR11439:SF483">
    <property type="entry name" value="PEPTIDE SYNTHASE GLIP-LIKE, PUTATIVE (AFU_ORTHOLOGUE AFUA_3G12920)-RELATED"/>
    <property type="match status" value="1"/>
</dbReference>
<keyword evidence="1" id="KW-1133">Transmembrane helix</keyword>
<comment type="caution">
    <text evidence="2">The sequence shown here is derived from an EMBL/GenBank/DDBJ whole genome shotgun (WGS) entry which is preliminary data.</text>
</comment>
<dbReference type="AlphaFoldDB" id="A0A5A7UL35"/>
<evidence type="ECO:0000313" key="2">
    <source>
        <dbReference type="EMBL" id="KAA0055006.1"/>
    </source>
</evidence>
<dbReference type="OrthoDB" id="418237at2759"/>